<organism evidence="11 12">
    <name type="scientific">Meganyctiphanes norvegica</name>
    <name type="common">Northern krill</name>
    <name type="synonym">Thysanopoda norvegica</name>
    <dbReference type="NCBI Taxonomy" id="48144"/>
    <lineage>
        <taxon>Eukaryota</taxon>
        <taxon>Metazoa</taxon>
        <taxon>Ecdysozoa</taxon>
        <taxon>Arthropoda</taxon>
        <taxon>Crustacea</taxon>
        <taxon>Multicrustacea</taxon>
        <taxon>Malacostraca</taxon>
        <taxon>Eumalacostraca</taxon>
        <taxon>Eucarida</taxon>
        <taxon>Euphausiacea</taxon>
        <taxon>Euphausiidae</taxon>
        <taxon>Meganyctiphanes</taxon>
    </lineage>
</organism>
<evidence type="ECO:0000256" key="8">
    <source>
        <dbReference type="ARBA" id="ARBA00023125"/>
    </source>
</evidence>
<evidence type="ECO:0000259" key="10">
    <source>
        <dbReference type="PROSITE" id="PS51027"/>
    </source>
</evidence>
<dbReference type="GO" id="GO:0016787">
    <property type="term" value="F:hydrolase activity"/>
    <property type="evidence" value="ECO:0007669"/>
    <property type="project" value="UniProtKB-KW"/>
</dbReference>
<dbReference type="EMBL" id="CAXKWB010022936">
    <property type="protein sequence ID" value="CAL4124732.1"/>
    <property type="molecule type" value="Genomic_DNA"/>
</dbReference>
<evidence type="ECO:0000256" key="6">
    <source>
        <dbReference type="ARBA" id="ARBA00022801"/>
    </source>
</evidence>
<keyword evidence="5" id="KW-0255">Endonuclease</keyword>
<evidence type="ECO:0000313" key="11">
    <source>
        <dbReference type="EMBL" id="CAL4124732.1"/>
    </source>
</evidence>
<evidence type="ECO:0000256" key="1">
    <source>
        <dbReference type="ARBA" id="ARBA00022679"/>
    </source>
</evidence>
<accession>A0AAV2RIX4</accession>
<feature type="DNA-binding region" description="Integrase-type" evidence="9">
    <location>
        <begin position="45"/>
        <end position="93"/>
    </location>
</feature>
<dbReference type="Proteomes" id="UP001497623">
    <property type="component" value="Unassembled WGS sequence"/>
</dbReference>
<sequence>MVANNLNLMHAARKAYIESESSEKLRRALRHQIRPSLAQKYSNGDLVYYKRNESARWMGPGTVIGWETKQVLVKHGSTYVRVHPCRLARCSPDLRHSLDASSAIDCSETENTFKGIDRAEVLSETEDMDDEGVIEMDNGQVENLVIREEQNAGQVQELPATTVSKSLRLSDLPKPGQIVHCRLSDGNDLDGLKVISRAGKATGSNKYFMNVVQGNNRPFCLDFENAVNSWRAAEDLENQDEDAETFLLSTSDPSVEQAKQKELSSWIGNNVYTVVPDVGKSRITTRWICGEKTVQGNKVV</sequence>
<dbReference type="InterPro" id="IPR036862">
    <property type="entry name" value="Integrase_C_dom_sf_retrovir"/>
</dbReference>
<dbReference type="GO" id="GO:0003677">
    <property type="term" value="F:DNA binding"/>
    <property type="evidence" value="ECO:0007669"/>
    <property type="project" value="UniProtKB-KW"/>
</dbReference>
<keyword evidence="4" id="KW-0479">Metal-binding</keyword>
<reference evidence="11 12" key="1">
    <citation type="submission" date="2024-05" db="EMBL/GenBank/DDBJ databases">
        <authorList>
            <person name="Wallberg A."/>
        </authorList>
    </citation>
    <scope>NUCLEOTIDE SEQUENCE [LARGE SCALE GENOMIC DNA]</scope>
</reference>
<dbReference type="GO" id="GO:0015074">
    <property type="term" value="P:DNA integration"/>
    <property type="evidence" value="ECO:0007669"/>
    <property type="project" value="UniProtKB-KW"/>
</dbReference>
<evidence type="ECO:0000256" key="5">
    <source>
        <dbReference type="ARBA" id="ARBA00022759"/>
    </source>
</evidence>
<keyword evidence="2" id="KW-0548">Nucleotidyltransferase</keyword>
<name>A0AAV2RIX4_MEGNR</name>
<feature type="domain" description="Integrase-type" evidence="10">
    <location>
        <begin position="45"/>
        <end position="93"/>
    </location>
</feature>
<keyword evidence="12" id="KW-1185">Reference proteome</keyword>
<comment type="caution">
    <text evidence="11">The sequence shown here is derived from an EMBL/GenBank/DDBJ whole genome shotgun (WGS) entry which is preliminary data.</text>
</comment>
<gene>
    <name evidence="11" type="ORF">MNOR_LOCUS24735</name>
</gene>
<evidence type="ECO:0000256" key="9">
    <source>
        <dbReference type="PROSITE-ProRule" id="PRU00506"/>
    </source>
</evidence>
<evidence type="ECO:0000256" key="2">
    <source>
        <dbReference type="ARBA" id="ARBA00022695"/>
    </source>
</evidence>
<feature type="non-terminal residue" evidence="11">
    <location>
        <position position="300"/>
    </location>
</feature>
<dbReference type="GO" id="GO:0016779">
    <property type="term" value="F:nucleotidyltransferase activity"/>
    <property type="evidence" value="ECO:0007669"/>
    <property type="project" value="UniProtKB-KW"/>
</dbReference>
<keyword evidence="6" id="KW-0378">Hydrolase</keyword>
<keyword evidence="7" id="KW-0229">DNA integration</keyword>
<keyword evidence="3" id="KW-0540">Nuclease</keyword>
<evidence type="ECO:0000256" key="4">
    <source>
        <dbReference type="ARBA" id="ARBA00022723"/>
    </source>
</evidence>
<dbReference type="AlphaFoldDB" id="A0AAV2RIX4"/>
<keyword evidence="8" id="KW-0238">DNA-binding</keyword>
<dbReference type="GO" id="GO:0046872">
    <property type="term" value="F:metal ion binding"/>
    <property type="evidence" value="ECO:0007669"/>
    <property type="project" value="UniProtKB-KW"/>
</dbReference>
<proteinExistence type="predicted"/>
<evidence type="ECO:0000256" key="7">
    <source>
        <dbReference type="ARBA" id="ARBA00022908"/>
    </source>
</evidence>
<evidence type="ECO:0000256" key="3">
    <source>
        <dbReference type="ARBA" id="ARBA00022722"/>
    </source>
</evidence>
<dbReference type="PROSITE" id="PS51027">
    <property type="entry name" value="INTEGRASE_DBD"/>
    <property type="match status" value="1"/>
</dbReference>
<dbReference type="SUPFAM" id="SSF50122">
    <property type="entry name" value="DNA-binding domain of retroviral integrase"/>
    <property type="match status" value="1"/>
</dbReference>
<dbReference type="GO" id="GO:0004519">
    <property type="term" value="F:endonuclease activity"/>
    <property type="evidence" value="ECO:0007669"/>
    <property type="project" value="UniProtKB-KW"/>
</dbReference>
<keyword evidence="1" id="KW-0808">Transferase</keyword>
<protein>
    <recommendedName>
        <fullName evidence="10">Integrase-type domain-containing protein</fullName>
    </recommendedName>
</protein>
<dbReference type="InterPro" id="IPR001037">
    <property type="entry name" value="Integrase_C_retrovir"/>
</dbReference>
<evidence type="ECO:0000313" key="12">
    <source>
        <dbReference type="Proteomes" id="UP001497623"/>
    </source>
</evidence>